<dbReference type="SUPFAM" id="SSF88713">
    <property type="entry name" value="Glycoside hydrolase/deacetylase"/>
    <property type="match status" value="3"/>
</dbReference>
<reference evidence="3" key="1">
    <citation type="submission" date="2019-04" db="EMBL/GenBank/DDBJ databases">
        <title>Evolution of Biomass-Degrading Anaerobic Consortia Revealed by Metagenomics.</title>
        <authorList>
            <person name="Peng X."/>
        </authorList>
    </citation>
    <scope>NUCLEOTIDE SEQUENCE</scope>
    <source>
        <strain evidence="3">SIG254</strain>
    </source>
</reference>
<dbReference type="Gene3D" id="3.20.20.370">
    <property type="entry name" value="Glycoside hydrolase/deacetylase"/>
    <property type="match status" value="3"/>
</dbReference>
<accession>A0A927W1R5</accession>
<name>A0A927W1R5_9CLOT</name>
<evidence type="ECO:0000256" key="1">
    <source>
        <dbReference type="SAM" id="Phobius"/>
    </source>
</evidence>
<organism evidence="3 4">
    <name type="scientific">Clostridium sulfidigenes</name>
    <dbReference type="NCBI Taxonomy" id="318464"/>
    <lineage>
        <taxon>Bacteria</taxon>
        <taxon>Bacillati</taxon>
        <taxon>Bacillota</taxon>
        <taxon>Clostridia</taxon>
        <taxon>Eubacteriales</taxon>
        <taxon>Clostridiaceae</taxon>
        <taxon>Clostridium</taxon>
    </lineage>
</organism>
<dbReference type="GO" id="GO:0005975">
    <property type="term" value="P:carbohydrate metabolic process"/>
    <property type="evidence" value="ECO:0007669"/>
    <property type="project" value="InterPro"/>
</dbReference>
<dbReference type="CDD" id="cd10917">
    <property type="entry name" value="CE4_NodB_like_6s_7s"/>
    <property type="match status" value="3"/>
</dbReference>
<feature type="domain" description="NodB homology" evidence="2">
    <location>
        <begin position="73"/>
        <end position="267"/>
    </location>
</feature>
<feature type="transmembrane region" description="Helical" evidence="1">
    <location>
        <begin position="5"/>
        <end position="23"/>
    </location>
</feature>
<feature type="domain" description="NodB homology" evidence="2">
    <location>
        <begin position="362"/>
        <end position="559"/>
    </location>
</feature>
<evidence type="ECO:0000313" key="3">
    <source>
        <dbReference type="EMBL" id="MBE6058862.1"/>
    </source>
</evidence>
<gene>
    <name evidence="3" type="ORF">E7215_01620</name>
</gene>
<dbReference type="PROSITE" id="PS51677">
    <property type="entry name" value="NODB"/>
    <property type="match status" value="3"/>
</dbReference>
<dbReference type="InterPro" id="IPR011330">
    <property type="entry name" value="Glyco_hydro/deAcase_b/a-brl"/>
</dbReference>
<keyword evidence="1" id="KW-1133">Transmembrane helix</keyword>
<dbReference type="PANTHER" id="PTHR10587">
    <property type="entry name" value="GLYCOSYL TRANSFERASE-RELATED"/>
    <property type="match status" value="1"/>
</dbReference>
<comment type="caution">
    <text evidence="3">The sequence shown here is derived from an EMBL/GenBank/DDBJ whole genome shotgun (WGS) entry which is preliminary data.</text>
</comment>
<dbReference type="AlphaFoldDB" id="A0A927W1R5"/>
<protein>
    <submittedName>
        <fullName evidence="3">Polysaccharide deacetylase family protein</fullName>
    </submittedName>
</protein>
<sequence length="856" mass="96368">MKKNWIIVTIIITVAVGLVALTYKSYTKNNHTENMIKNDKNKYDASAEIKDALKLLSSKKQAEVITNAKTSSNVLALSFEGISDPNTMGKIVELLNEYGVKANFFIPGIKAGEDPTTVKNIKKAGHVVGSETLSDARHMEKLSQKELITDFCRGNKIIETIIKEKPNLLKCKSTTYTDEVLEAAYASGNKYVVHSDHYLSYQSFKDYGQAQNYVNKLDKGTIISIKVSGVLDDFEYEGEKEEKKPVIDKEAGIDESTKDKREEITVVKIVEWLLKAIDEQKITVVQVNELVGMKSDDETSSPENMSNKDEIYIDESYKEEKNTSQGNSEVKNSSDLVNFKELIEKNNGNLAPNISEFYTTKKALSYTFRGLGNETALNSVLISLDKIKAKGTFFVTKDEIEKYPDRIANILKKGHEIGNGGITVSSSLLDKSTEEICKEIYEVDNLLRKIGVNTKAYMPGYGYVDAEVQEALSVINKIHGIKGYELFTYSKSPINHKYKNMNAEEVVRDYLTVNTYMSLRKGEIVYFRLDSDLFEDKNTVANIIELITANYVKNGHANKYNEATQSYVLVEKPLNYSVETLSELQHTMESSSQLGRYRMVGNNFNSLIRRSYEEALSMMKSNYIGNKYVDLSDLSEEEQVLMDKTGTIDTNGEDVIFFTFDDWGGDPVVNEILDVLNKHKVKGSFFVISKYIDTNGDVSNANPNLLRTIAFNGHDIGSHNYNHETLDTNKNKLEISLVKSYGAMANVIGDLNSLRPYFRPPTLLVKKEGLAQVFESGFKYSINGNISTHDYESSSSQEIVHSLEESLIKGRGNIIVMHMNNQSYYTAEALDIFLTNNENGVYGTKYKIAKLSDYLE</sequence>
<dbReference type="Proteomes" id="UP000768462">
    <property type="component" value="Unassembled WGS sequence"/>
</dbReference>
<evidence type="ECO:0000259" key="2">
    <source>
        <dbReference type="PROSITE" id="PS51677"/>
    </source>
</evidence>
<keyword evidence="1" id="KW-0812">Transmembrane</keyword>
<keyword evidence="1" id="KW-0472">Membrane</keyword>
<feature type="domain" description="NodB homology" evidence="2">
    <location>
        <begin position="654"/>
        <end position="847"/>
    </location>
</feature>
<evidence type="ECO:0000313" key="4">
    <source>
        <dbReference type="Proteomes" id="UP000768462"/>
    </source>
</evidence>
<dbReference type="EMBL" id="SVCM01000018">
    <property type="protein sequence ID" value="MBE6058862.1"/>
    <property type="molecule type" value="Genomic_DNA"/>
</dbReference>
<dbReference type="Pfam" id="PF01522">
    <property type="entry name" value="Polysacc_deac_1"/>
    <property type="match status" value="3"/>
</dbReference>
<dbReference type="InterPro" id="IPR050248">
    <property type="entry name" value="Polysacc_deacetylase_ArnD"/>
</dbReference>
<dbReference type="InterPro" id="IPR002509">
    <property type="entry name" value="NODB_dom"/>
</dbReference>
<proteinExistence type="predicted"/>
<dbReference type="GO" id="GO:0016810">
    <property type="term" value="F:hydrolase activity, acting on carbon-nitrogen (but not peptide) bonds"/>
    <property type="evidence" value="ECO:0007669"/>
    <property type="project" value="InterPro"/>
</dbReference>